<accession>A0A2S5ACD7</accession>
<dbReference type="OrthoDB" id="1652165at2"/>
<dbReference type="InterPro" id="IPR008979">
    <property type="entry name" value="Galactose-bd-like_sf"/>
</dbReference>
<feature type="transmembrane region" description="Helical" evidence="1">
    <location>
        <begin position="21"/>
        <end position="41"/>
    </location>
</feature>
<keyword evidence="1" id="KW-1133">Transmembrane helix</keyword>
<dbReference type="Pfam" id="PF22633">
    <property type="entry name" value="F5_F8_type_C_2"/>
    <property type="match status" value="1"/>
</dbReference>
<keyword evidence="4" id="KW-1185">Reference proteome</keyword>
<evidence type="ECO:0000256" key="1">
    <source>
        <dbReference type="SAM" id="Phobius"/>
    </source>
</evidence>
<keyword evidence="1" id="KW-0472">Membrane</keyword>
<keyword evidence="1" id="KW-0812">Transmembrane</keyword>
<proteinExistence type="predicted"/>
<protein>
    <recommendedName>
        <fullName evidence="2">F5/8 type C domain-containing protein</fullName>
    </recommendedName>
</protein>
<dbReference type="NCBIfam" id="NF033708">
    <property type="entry name" value="T9SS_Cterm_ChiA"/>
    <property type="match status" value="1"/>
</dbReference>
<comment type="caution">
    <text evidence="3">The sequence shown here is derived from an EMBL/GenBank/DDBJ whole genome shotgun (WGS) entry which is preliminary data.</text>
</comment>
<evidence type="ECO:0000259" key="2">
    <source>
        <dbReference type="PROSITE" id="PS50022"/>
    </source>
</evidence>
<gene>
    <name evidence="3" type="ORF">C3L50_08045</name>
</gene>
<dbReference type="SUPFAM" id="SSF49785">
    <property type="entry name" value="Galactose-binding domain-like"/>
    <property type="match status" value="1"/>
</dbReference>
<evidence type="ECO:0000313" key="3">
    <source>
        <dbReference type="EMBL" id="POY39773.1"/>
    </source>
</evidence>
<dbReference type="Gene3D" id="2.60.120.260">
    <property type="entry name" value="Galactose-binding domain-like"/>
    <property type="match status" value="1"/>
</dbReference>
<evidence type="ECO:0000313" key="4">
    <source>
        <dbReference type="Proteomes" id="UP000237310"/>
    </source>
</evidence>
<organism evidence="3 4">
    <name type="scientific">Flavobacterium alvei</name>
    <dbReference type="NCBI Taxonomy" id="2080416"/>
    <lineage>
        <taxon>Bacteria</taxon>
        <taxon>Pseudomonadati</taxon>
        <taxon>Bacteroidota</taxon>
        <taxon>Flavobacteriia</taxon>
        <taxon>Flavobacteriales</taxon>
        <taxon>Flavobacteriaceae</taxon>
        <taxon>Flavobacterium</taxon>
    </lineage>
</organism>
<name>A0A2S5ACD7_9FLAO</name>
<dbReference type="EMBL" id="PQVG01000004">
    <property type="protein sequence ID" value="POY39773.1"/>
    <property type="molecule type" value="Genomic_DNA"/>
</dbReference>
<reference evidence="3 4" key="1">
    <citation type="submission" date="2018-01" db="EMBL/GenBank/DDBJ databases">
        <authorList>
            <person name="Gaut B.S."/>
            <person name="Morton B.R."/>
            <person name="Clegg M.T."/>
            <person name="Duvall M.R."/>
        </authorList>
    </citation>
    <scope>NUCLEOTIDE SEQUENCE [LARGE SCALE GENOMIC DNA]</scope>
    <source>
        <strain evidence="3 4">HR-AY</strain>
    </source>
</reference>
<sequence>MNSSYLNSVIKIILSSKSSSAIGLFLMVLFVSITPLVSFGATRTWDGSSSTNWNTAANWSGNAVPTAADDVVIPNVANKPTISIAGAVCLTLTINNTGTNTNTLTITSPGTLVVYGAIVMTGPTGGTRNTIINVDNGSLSASSISMSDSGNNNRDCILSVSTGTINVSGNITMNGSTNRNQVTFTGAGTLNLGGTMTGGGLTPSTGTVNYNNSGNQNIGNYSYNNLTLSGSGTKTFGVATTINNDFSIATNVIANLGTSLTHTAGTITLGGEGTVPGSWGSTSSTATNKDNTYFAATTGRINNSCTAPTITTQPTALTICENSGGSFSVATSASSPTYQWQYSADNTNWVNIDAALNPYVAGYTTATFTLTNTPAAWTGNYVRCVVRSSTGCRTNSNSVLLTVKALPVITPNKVDETCPVSNNGSISPTLSGGLSNIRYIRLTQKYASWQQVAEIEAYEIFTGTNVARSSNGATASATSTLSGLYPASSAIDGNNSGSNNFWHSATSNINEYITVDLQLGKNIDYLRIFNRTDCCQDRGQNMLLELFDASNTLVYSKTIDLYQSGANVPVTVNVLDVSWADGATTLNRTALDSGNYTLNYADELGCSVSSLINISSVNPASVGGTVSGGSTPICQGSSTGTLTLSGYTGTIVNWEKQLNGGGWNWAGGSATTFSEIPYAAGTWEYRAVVQSGSCTSAYSSIQTIVVSPTPVGGGVYSGNTPICLNSSTGNMTLGGGYVGNVVRWEKRLLPSVTWTTIANTTTVYSENPSVAGTWEYRAVVGSGSCATVNSSAFSVTVNPELTITLINSNSSVCQNTTTASFAYSATTGSPAACVVDFDSTANTAGFSDLSYVGLGSAPNTFSVNVPWGADAGVYNATLTLKTDWPSCTSTVSYPITVTVGIATPTVGTITQPNCSTPTGSVVLSGLPASGTIYQTGTVVTNFPITGTSMTISGLTEGTYQFSASNGTCTSSATGNVVINSLVTNTWTGAWSQGIPTVNQKIVFAANYSSTGNVTACSCMITSGAVTFNANDTLTLTNELKITAGSLTFENTASLVQINDAAINSGNIIYKRNTSSVRISDYTYWSSPVANQNLAISPAYTSGMFYSFNDFATPESWKSESASTIMTVGKGYIIRGQQIGSPTPPPPPSFYQATFTGTPHNGNKSIVIGPTGNSNLLGNPYPSAIDANKFLSANSTVIEGTIYFWTHNTAIQLASNITNGTAGSGAFAYTSDDYASYNGTGGVAVSGGIIPTGEIAAGQAFFTTSKATGGSVAFNNAMRLSSGGAILDNSQFFKIKNTKGKTAQIEKNRIWLNLTNAKGAFKQTLVGYIDGATNDIDNAFDGESFDGQEFIDFYSVNQGKNLTIQGRALPFSENDEVPLGFRSTIESPFTISIDQVDGSMTNQKIFIEDKLTNTITELNAGNYTFSTVAGTFNDRFVLRYTNGKTLGTDTVTTQKNKVVVSVKNKQIKINSLSETINKVVIFDLLGRQIYQNNKVDSNEFLTTDFSSSHQALIVKTTLQNGELVTNKIIF</sequence>
<dbReference type="Proteomes" id="UP000237310">
    <property type="component" value="Unassembled WGS sequence"/>
</dbReference>
<dbReference type="InterPro" id="IPR000421">
    <property type="entry name" value="FA58C"/>
</dbReference>
<dbReference type="PROSITE" id="PS50022">
    <property type="entry name" value="FA58C_3"/>
    <property type="match status" value="1"/>
</dbReference>
<feature type="domain" description="F5/8 type C" evidence="2">
    <location>
        <begin position="457"/>
        <end position="528"/>
    </location>
</feature>
<dbReference type="RefSeq" id="WP_103805662.1">
    <property type="nucleotide sequence ID" value="NZ_PQVG01000004.1"/>
</dbReference>